<reference evidence="1" key="1">
    <citation type="submission" date="2019-10" db="EMBL/GenBank/DDBJ databases">
        <authorList>
            <consortium name="DOE Joint Genome Institute"/>
            <person name="Kuo A."/>
            <person name="Miyauchi S."/>
            <person name="Kiss E."/>
            <person name="Drula E."/>
            <person name="Kohler A."/>
            <person name="Sanchez-Garcia M."/>
            <person name="Andreopoulos B."/>
            <person name="Barry K.W."/>
            <person name="Bonito G."/>
            <person name="Buee M."/>
            <person name="Carver A."/>
            <person name="Chen C."/>
            <person name="Cichocki N."/>
            <person name="Clum A."/>
            <person name="Culley D."/>
            <person name="Crous P.W."/>
            <person name="Fauchery L."/>
            <person name="Girlanda M."/>
            <person name="Hayes R."/>
            <person name="Keri Z."/>
            <person name="Labutti K."/>
            <person name="Lipzen A."/>
            <person name="Lombard V."/>
            <person name="Magnuson J."/>
            <person name="Maillard F."/>
            <person name="Morin E."/>
            <person name="Murat C."/>
            <person name="Nolan M."/>
            <person name="Ohm R."/>
            <person name="Pangilinan J."/>
            <person name="Pereira M."/>
            <person name="Perotto S."/>
            <person name="Peter M."/>
            <person name="Riley R."/>
            <person name="Sitrit Y."/>
            <person name="Stielow B."/>
            <person name="Szollosi G."/>
            <person name="Zifcakova L."/>
            <person name="Stursova M."/>
            <person name="Spatafora J.W."/>
            <person name="Tedersoo L."/>
            <person name="Vaario L.-M."/>
            <person name="Yamada A."/>
            <person name="Yan M."/>
            <person name="Wang P."/>
            <person name="Xu J."/>
            <person name="Bruns T."/>
            <person name="Baldrian P."/>
            <person name="Vilgalys R."/>
            <person name="Henrissat B."/>
            <person name="Grigoriev I.V."/>
            <person name="Hibbett D."/>
            <person name="Nagy L.G."/>
            <person name="Martin F.M."/>
        </authorList>
    </citation>
    <scope>NUCLEOTIDE SEQUENCE</scope>
    <source>
        <strain evidence="1">P2</strain>
    </source>
</reference>
<reference evidence="1" key="2">
    <citation type="journal article" date="2020" name="Nat. Commun.">
        <title>Large-scale genome sequencing of mycorrhizal fungi provides insights into the early evolution of symbiotic traits.</title>
        <authorList>
            <person name="Miyauchi S."/>
            <person name="Kiss E."/>
            <person name="Kuo A."/>
            <person name="Drula E."/>
            <person name="Kohler A."/>
            <person name="Sanchez-Garcia M."/>
            <person name="Morin E."/>
            <person name="Andreopoulos B."/>
            <person name="Barry K.W."/>
            <person name="Bonito G."/>
            <person name="Buee M."/>
            <person name="Carver A."/>
            <person name="Chen C."/>
            <person name="Cichocki N."/>
            <person name="Clum A."/>
            <person name="Culley D."/>
            <person name="Crous P.W."/>
            <person name="Fauchery L."/>
            <person name="Girlanda M."/>
            <person name="Hayes R.D."/>
            <person name="Keri Z."/>
            <person name="LaButti K."/>
            <person name="Lipzen A."/>
            <person name="Lombard V."/>
            <person name="Magnuson J."/>
            <person name="Maillard F."/>
            <person name="Murat C."/>
            <person name="Nolan M."/>
            <person name="Ohm R.A."/>
            <person name="Pangilinan J."/>
            <person name="Pereira M.F."/>
            <person name="Perotto S."/>
            <person name="Peter M."/>
            <person name="Pfister S."/>
            <person name="Riley R."/>
            <person name="Sitrit Y."/>
            <person name="Stielow J.B."/>
            <person name="Szollosi G."/>
            <person name="Zifcakova L."/>
            <person name="Stursova M."/>
            <person name="Spatafora J.W."/>
            <person name="Tedersoo L."/>
            <person name="Vaario L.M."/>
            <person name="Yamada A."/>
            <person name="Yan M."/>
            <person name="Wang P."/>
            <person name="Xu J."/>
            <person name="Bruns T."/>
            <person name="Baldrian P."/>
            <person name="Vilgalys R."/>
            <person name="Dunand C."/>
            <person name="Henrissat B."/>
            <person name="Grigoriev I.V."/>
            <person name="Hibbett D."/>
            <person name="Nagy L.G."/>
            <person name="Martin F.M."/>
        </authorList>
    </citation>
    <scope>NUCLEOTIDE SEQUENCE</scope>
    <source>
        <strain evidence="1">P2</strain>
    </source>
</reference>
<protein>
    <submittedName>
        <fullName evidence="1">Uncharacterized protein</fullName>
    </submittedName>
</protein>
<sequence>MTLSWTNDSSVFEDGKPRPGIYEIQNIVGQTYVGTWEHPRDLCGRPATVPYLPGLDTPYAGYGVETLSASTGIYLTGQHSLNQGSRSGSYHTR</sequence>
<proteinExistence type="predicted"/>
<accession>A0ACB6ZJL8</accession>
<evidence type="ECO:0000313" key="1">
    <source>
        <dbReference type="EMBL" id="KAF9649747.1"/>
    </source>
</evidence>
<evidence type="ECO:0000313" key="2">
    <source>
        <dbReference type="Proteomes" id="UP000886501"/>
    </source>
</evidence>
<name>A0ACB6ZJL8_THEGA</name>
<gene>
    <name evidence="1" type="ORF">BDM02DRAFT_3113171</name>
</gene>
<dbReference type="EMBL" id="MU117993">
    <property type="protein sequence ID" value="KAF9649747.1"/>
    <property type="molecule type" value="Genomic_DNA"/>
</dbReference>
<dbReference type="Proteomes" id="UP000886501">
    <property type="component" value="Unassembled WGS sequence"/>
</dbReference>
<comment type="caution">
    <text evidence="1">The sequence shown here is derived from an EMBL/GenBank/DDBJ whole genome shotgun (WGS) entry which is preliminary data.</text>
</comment>
<keyword evidence="2" id="KW-1185">Reference proteome</keyword>
<organism evidence="1 2">
    <name type="scientific">Thelephora ganbajun</name>
    <name type="common">Ganba fungus</name>
    <dbReference type="NCBI Taxonomy" id="370292"/>
    <lineage>
        <taxon>Eukaryota</taxon>
        <taxon>Fungi</taxon>
        <taxon>Dikarya</taxon>
        <taxon>Basidiomycota</taxon>
        <taxon>Agaricomycotina</taxon>
        <taxon>Agaricomycetes</taxon>
        <taxon>Thelephorales</taxon>
        <taxon>Thelephoraceae</taxon>
        <taxon>Thelephora</taxon>
    </lineage>
</organism>